<dbReference type="GO" id="GO:0019867">
    <property type="term" value="C:outer membrane"/>
    <property type="evidence" value="ECO:0007669"/>
    <property type="project" value="InterPro"/>
</dbReference>
<dbReference type="SUPFAM" id="SSF50685">
    <property type="entry name" value="Barwin-like endoglucanases"/>
    <property type="match status" value="1"/>
</dbReference>
<organism evidence="3 4">
    <name type="scientific">Lederbergia galactosidilytica</name>
    <dbReference type="NCBI Taxonomy" id="217031"/>
    <lineage>
        <taxon>Bacteria</taxon>
        <taxon>Bacillati</taxon>
        <taxon>Bacillota</taxon>
        <taxon>Bacilli</taxon>
        <taxon>Bacillales</taxon>
        <taxon>Bacillaceae</taxon>
        <taxon>Lederbergia</taxon>
    </lineage>
</organism>
<dbReference type="GO" id="GO:0009254">
    <property type="term" value="P:peptidoglycan turnover"/>
    <property type="evidence" value="ECO:0007669"/>
    <property type="project" value="InterPro"/>
</dbReference>
<protein>
    <recommendedName>
        <fullName evidence="2">3D domain-containing protein</fullName>
    </recommendedName>
</protein>
<keyword evidence="1" id="KW-0732">Signal</keyword>
<dbReference type="Proteomes" id="UP000077881">
    <property type="component" value="Unassembled WGS sequence"/>
</dbReference>
<evidence type="ECO:0000313" key="4">
    <source>
        <dbReference type="Proteomes" id="UP000077881"/>
    </source>
</evidence>
<dbReference type="Pfam" id="PF06725">
    <property type="entry name" value="3D"/>
    <property type="match status" value="1"/>
</dbReference>
<dbReference type="GO" id="GO:0004553">
    <property type="term" value="F:hydrolase activity, hydrolyzing O-glycosyl compounds"/>
    <property type="evidence" value="ECO:0007669"/>
    <property type="project" value="InterPro"/>
</dbReference>
<dbReference type="RefSeq" id="WP_057984244.1">
    <property type="nucleotide sequence ID" value="NZ_JAGGKH010000001.1"/>
</dbReference>
<dbReference type="STRING" id="217031.ABB05_17360"/>
<evidence type="ECO:0000256" key="1">
    <source>
        <dbReference type="ARBA" id="ARBA00022729"/>
    </source>
</evidence>
<sequence length="230" mass="26118">MKLFIKRICMVLLFSLALITTIEFLTGLQMKSLAMMWTTQSAPSPEEYRGQSMSAMREIEDEIEEESEEPDTYHGNILRDLHQLEDLDKQDWSKYPSKEVVATGYTAGVESTGKEPDHPSYGITYSGVQVKRDVYSTIAADTDVFPLGTILFIPGYGYGVVADTGSKIKGNKIDLYYQTVDDVYNEWGKQTVEVFIVEEGDGKLTEETLKSLNEEEAIQVFRQNFLKKYK</sequence>
<gene>
    <name evidence="3" type="ORF">ABB05_17360</name>
</gene>
<evidence type="ECO:0000259" key="2">
    <source>
        <dbReference type="Pfam" id="PF06725"/>
    </source>
</evidence>
<dbReference type="AlphaFoldDB" id="A0A177ZJQ2"/>
<dbReference type="PANTHER" id="PTHR39160">
    <property type="entry name" value="CELL WALL-BINDING PROTEIN YOCH"/>
    <property type="match status" value="1"/>
</dbReference>
<dbReference type="PANTHER" id="PTHR39160:SF4">
    <property type="entry name" value="RESUSCITATION-PROMOTING FACTOR RPFB"/>
    <property type="match status" value="1"/>
</dbReference>
<accession>A0A177ZJQ2</accession>
<reference evidence="3 4" key="1">
    <citation type="submission" date="2015-05" db="EMBL/GenBank/DDBJ databases">
        <title>Comparison of genome.</title>
        <authorList>
            <person name="Zheng Z."/>
            <person name="Sun M."/>
        </authorList>
    </citation>
    <scope>NUCLEOTIDE SEQUENCE [LARGE SCALE GENOMIC DNA]</scope>
    <source>
        <strain evidence="3 4">G25-74</strain>
    </source>
</reference>
<name>A0A177ZJQ2_9BACI</name>
<dbReference type="EMBL" id="LDJR01000058">
    <property type="protein sequence ID" value="OAK67823.1"/>
    <property type="molecule type" value="Genomic_DNA"/>
</dbReference>
<comment type="caution">
    <text evidence="3">The sequence shown here is derived from an EMBL/GenBank/DDBJ whole genome shotgun (WGS) entry which is preliminary data.</text>
</comment>
<dbReference type="CDD" id="cd22786">
    <property type="entry name" value="DPBB_YuiC-like"/>
    <property type="match status" value="1"/>
</dbReference>
<dbReference type="InterPro" id="IPR051933">
    <property type="entry name" value="Resuscitation_pf_RpfB"/>
</dbReference>
<dbReference type="Gene3D" id="2.40.40.10">
    <property type="entry name" value="RlpA-like domain"/>
    <property type="match status" value="1"/>
</dbReference>
<dbReference type="PATRIC" id="fig|217031.6.peg.3761"/>
<dbReference type="InterPro" id="IPR010611">
    <property type="entry name" value="3D_dom"/>
</dbReference>
<dbReference type="InterPro" id="IPR036908">
    <property type="entry name" value="RlpA-like_sf"/>
</dbReference>
<feature type="domain" description="3D" evidence="2">
    <location>
        <begin position="136"/>
        <end position="197"/>
    </location>
</feature>
<keyword evidence="4" id="KW-1185">Reference proteome</keyword>
<dbReference type="OrthoDB" id="9798935at2"/>
<evidence type="ECO:0000313" key="3">
    <source>
        <dbReference type="EMBL" id="OAK67823.1"/>
    </source>
</evidence>
<proteinExistence type="predicted"/>